<feature type="region of interest" description="Disordered" evidence="1">
    <location>
        <begin position="35"/>
        <end position="63"/>
    </location>
</feature>
<reference evidence="2 3" key="1">
    <citation type="submission" date="2018-06" db="EMBL/GenBank/DDBJ databases">
        <authorList>
            <consortium name="Pathogen Informatics"/>
            <person name="Doyle S."/>
        </authorList>
    </citation>
    <scope>NUCLEOTIDE SEQUENCE [LARGE SCALE GENOMIC DNA]</scope>
    <source>
        <strain evidence="2 3">NCTC10786</strain>
    </source>
</reference>
<organism evidence="2 3">
    <name type="scientific">Citrobacter koseri</name>
    <name type="common">Citrobacter diversus</name>
    <dbReference type="NCBI Taxonomy" id="545"/>
    <lineage>
        <taxon>Bacteria</taxon>
        <taxon>Pseudomonadati</taxon>
        <taxon>Pseudomonadota</taxon>
        <taxon>Gammaproteobacteria</taxon>
        <taxon>Enterobacterales</taxon>
        <taxon>Enterobacteriaceae</taxon>
        <taxon>Citrobacter</taxon>
    </lineage>
</organism>
<accession>A0A2X2V4U5</accession>
<dbReference type="Proteomes" id="UP000251584">
    <property type="component" value="Unassembled WGS sequence"/>
</dbReference>
<gene>
    <name evidence="2" type="primary">psd_1</name>
    <name evidence="2" type="ORF">NCTC10786_01449</name>
</gene>
<evidence type="ECO:0000313" key="3">
    <source>
        <dbReference type="Proteomes" id="UP000251584"/>
    </source>
</evidence>
<evidence type="ECO:0000256" key="1">
    <source>
        <dbReference type="SAM" id="MobiDB-lite"/>
    </source>
</evidence>
<dbReference type="GO" id="GO:0004609">
    <property type="term" value="F:phosphatidylserine decarboxylase activity"/>
    <property type="evidence" value="ECO:0007669"/>
    <property type="project" value="UniProtKB-EC"/>
</dbReference>
<feature type="compositionally biased region" description="Basic and acidic residues" evidence="1">
    <location>
        <begin position="47"/>
        <end position="63"/>
    </location>
</feature>
<dbReference type="EMBL" id="UAVY01000002">
    <property type="protein sequence ID" value="SQB25762.1"/>
    <property type="molecule type" value="Genomic_DNA"/>
</dbReference>
<evidence type="ECO:0000313" key="2">
    <source>
        <dbReference type="EMBL" id="SQB25762.1"/>
    </source>
</evidence>
<keyword evidence="2" id="KW-0456">Lyase</keyword>
<proteinExistence type="predicted"/>
<dbReference type="AlphaFoldDB" id="A0A2X2V4U5"/>
<name>A0A2X2V4U5_CITKO</name>
<dbReference type="EC" id="4.1.1.65" evidence="2"/>
<protein>
    <submittedName>
        <fullName evidence="2">Phosphatidylserine decarboxylase proenzyme</fullName>
        <ecNumber evidence="2">4.1.1.65</ecNumber>
    </submittedName>
</protein>
<sequence>MRRVKVTLAEQLQSLSVTKIGQPLAVSTELFVTPEAEPAPLPEEEINAEHDASPLVDDKKDES</sequence>